<keyword evidence="5" id="KW-1185">Reference proteome</keyword>
<dbReference type="PRINTS" id="PR00050">
    <property type="entry name" value="COLDSHOCK"/>
</dbReference>
<dbReference type="InterPro" id="IPR011129">
    <property type="entry name" value="CSD"/>
</dbReference>
<evidence type="ECO:0000256" key="2">
    <source>
        <dbReference type="ARBA" id="ARBA00022490"/>
    </source>
</evidence>
<evidence type="ECO:0000313" key="4">
    <source>
        <dbReference type="EMBL" id="STX81508.1"/>
    </source>
</evidence>
<dbReference type="InterPro" id="IPR002059">
    <property type="entry name" value="CSP_DNA-bd"/>
</dbReference>
<dbReference type="InterPro" id="IPR012340">
    <property type="entry name" value="NA-bd_OB-fold"/>
</dbReference>
<dbReference type="SUPFAM" id="SSF50249">
    <property type="entry name" value="Nucleic acid-binding proteins"/>
    <property type="match status" value="1"/>
</dbReference>
<reference evidence="4 5" key="1">
    <citation type="submission" date="2018-06" db="EMBL/GenBank/DDBJ databases">
        <authorList>
            <consortium name="Pathogen Informatics"/>
            <person name="Doyle S."/>
        </authorList>
    </citation>
    <scope>NUCLEOTIDE SEQUENCE [LARGE SCALE GENOMIC DNA]</scope>
    <source>
        <strain evidence="4 5">NCTC13316</strain>
    </source>
</reference>
<accession>A0A378K988</accession>
<comment type="subcellular location">
    <subcellularLocation>
        <location evidence="1">Cytoplasm</location>
    </subcellularLocation>
</comment>
<dbReference type="InterPro" id="IPR012156">
    <property type="entry name" value="Cold_shock_CspA"/>
</dbReference>
<evidence type="ECO:0000313" key="5">
    <source>
        <dbReference type="Proteomes" id="UP000254794"/>
    </source>
</evidence>
<sequence>MLDKALGVVKWFKEDEGFGFIESRAKIILFMLAQFQTTGFKSLTEGERVSFIIGQGRKGLQVEVI</sequence>
<dbReference type="SMART" id="SM00357">
    <property type="entry name" value="CSP"/>
    <property type="match status" value="1"/>
</dbReference>
<dbReference type="GO" id="GO:0003676">
    <property type="term" value="F:nucleic acid binding"/>
    <property type="evidence" value="ECO:0007669"/>
    <property type="project" value="InterPro"/>
</dbReference>
<name>A0A378K988_9GAMM</name>
<organism evidence="4 5">
    <name type="scientific">Legionella busanensis</name>
    <dbReference type="NCBI Taxonomy" id="190655"/>
    <lineage>
        <taxon>Bacteria</taxon>
        <taxon>Pseudomonadati</taxon>
        <taxon>Pseudomonadota</taxon>
        <taxon>Gammaproteobacteria</taxon>
        <taxon>Legionellales</taxon>
        <taxon>Legionellaceae</taxon>
        <taxon>Legionella</taxon>
    </lineage>
</organism>
<dbReference type="CDD" id="cd04458">
    <property type="entry name" value="CSP_CDS"/>
    <property type="match status" value="1"/>
</dbReference>
<dbReference type="PROSITE" id="PS51857">
    <property type="entry name" value="CSD_2"/>
    <property type="match status" value="1"/>
</dbReference>
<proteinExistence type="predicted"/>
<dbReference type="AlphaFoldDB" id="A0A378K988"/>
<keyword evidence="2" id="KW-0963">Cytoplasm</keyword>
<dbReference type="Pfam" id="PF00313">
    <property type="entry name" value="CSD"/>
    <property type="match status" value="1"/>
</dbReference>
<dbReference type="RefSeq" id="WP_115332882.1">
    <property type="nucleotide sequence ID" value="NZ_CAAAHP010000008.1"/>
</dbReference>
<evidence type="ECO:0000259" key="3">
    <source>
        <dbReference type="PROSITE" id="PS51857"/>
    </source>
</evidence>
<dbReference type="GO" id="GO:0005829">
    <property type="term" value="C:cytosol"/>
    <property type="evidence" value="ECO:0007669"/>
    <property type="project" value="UniProtKB-ARBA"/>
</dbReference>
<dbReference type="Proteomes" id="UP000254794">
    <property type="component" value="Unassembled WGS sequence"/>
</dbReference>
<gene>
    <name evidence="4" type="primary">cspC_2</name>
    <name evidence="4" type="ORF">NCTC13316_03381</name>
</gene>
<dbReference type="PIRSF" id="PIRSF002599">
    <property type="entry name" value="Cold_shock_A"/>
    <property type="match status" value="1"/>
</dbReference>
<feature type="domain" description="CSD" evidence="3">
    <location>
        <begin position="4"/>
        <end position="65"/>
    </location>
</feature>
<dbReference type="EMBL" id="UGOD01000005">
    <property type="protein sequence ID" value="STX81508.1"/>
    <property type="molecule type" value="Genomic_DNA"/>
</dbReference>
<dbReference type="Gene3D" id="2.40.50.140">
    <property type="entry name" value="Nucleic acid-binding proteins"/>
    <property type="match status" value="1"/>
</dbReference>
<dbReference type="OrthoDB" id="9801074at2"/>
<evidence type="ECO:0000256" key="1">
    <source>
        <dbReference type="ARBA" id="ARBA00004496"/>
    </source>
</evidence>
<protein>
    <submittedName>
        <fullName evidence="4">Stress protein, member of the CspA-family</fullName>
    </submittedName>
</protein>